<name>A0A1G2I693_9BACT</name>
<protein>
    <submittedName>
        <fullName evidence="1">Uncharacterized protein</fullName>
    </submittedName>
</protein>
<evidence type="ECO:0000313" key="2">
    <source>
        <dbReference type="Proteomes" id="UP000176308"/>
    </source>
</evidence>
<dbReference type="EMBL" id="MHOX01000029">
    <property type="protein sequence ID" value="OGZ70332.1"/>
    <property type="molecule type" value="Genomic_DNA"/>
</dbReference>
<dbReference type="Proteomes" id="UP000176308">
    <property type="component" value="Unassembled WGS sequence"/>
</dbReference>
<comment type="caution">
    <text evidence="1">The sequence shown here is derived from an EMBL/GenBank/DDBJ whole genome shotgun (WGS) entry which is preliminary data.</text>
</comment>
<accession>A0A1G2I693</accession>
<sequence>MFTSLQCLRCNWKGFFSQTLSDYDPADCIILWQCPKCGKTLATASTIGSPEERELVIKEKNCKRI</sequence>
<reference evidence="1 2" key="1">
    <citation type="journal article" date="2016" name="Nat. Commun.">
        <title>Thousands of microbial genomes shed light on interconnected biogeochemical processes in an aquifer system.</title>
        <authorList>
            <person name="Anantharaman K."/>
            <person name="Brown C.T."/>
            <person name="Hug L.A."/>
            <person name="Sharon I."/>
            <person name="Castelle C.J."/>
            <person name="Probst A.J."/>
            <person name="Thomas B.C."/>
            <person name="Singh A."/>
            <person name="Wilkins M.J."/>
            <person name="Karaoz U."/>
            <person name="Brodie E.L."/>
            <person name="Williams K.H."/>
            <person name="Hubbard S.S."/>
            <person name="Banfield J.F."/>
        </authorList>
    </citation>
    <scope>NUCLEOTIDE SEQUENCE [LARGE SCALE GENOMIC DNA]</scope>
</reference>
<gene>
    <name evidence="1" type="ORF">A2904_00065</name>
</gene>
<proteinExistence type="predicted"/>
<organism evidence="1 2">
    <name type="scientific">Candidatus Staskawiczbacteria bacterium RIFCSPLOWO2_01_FULL_33_9</name>
    <dbReference type="NCBI Taxonomy" id="1802211"/>
    <lineage>
        <taxon>Bacteria</taxon>
        <taxon>Candidatus Staskawicziibacteriota</taxon>
    </lineage>
</organism>
<dbReference type="AlphaFoldDB" id="A0A1G2I693"/>
<evidence type="ECO:0000313" key="1">
    <source>
        <dbReference type="EMBL" id="OGZ70332.1"/>
    </source>
</evidence>